<evidence type="ECO:0000259" key="1">
    <source>
        <dbReference type="SMART" id="SM00642"/>
    </source>
</evidence>
<dbReference type="InterPro" id="IPR013780">
    <property type="entry name" value="Glyco_hydro_b"/>
</dbReference>
<dbReference type="AlphaFoldDB" id="A0A3E2D9K2"/>
<protein>
    <submittedName>
        <fullName evidence="2">Alpha-amlyase</fullName>
    </submittedName>
</protein>
<dbReference type="PANTHER" id="PTHR10357:SF213">
    <property type="entry name" value="ALPHA AMYLASE CATALYTIC REGION"/>
    <property type="match status" value="1"/>
</dbReference>
<evidence type="ECO:0000313" key="2">
    <source>
        <dbReference type="EMBL" id="RFT42067.1"/>
    </source>
</evidence>
<keyword evidence="2" id="KW-0456">Lyase</keyword>
<sequence length="637" mass="72581">MVADDSLRHASLDPSTQQSFELRWERYLPDLWIGLSRVYGDRADETLQRVRDILVTRIAKRPDDLKRLDEARLLEPDWLQKPSMIGYATYTDRFTGTIKGINDHLDHLSEMGVRYLHLMPLLQPRQGVNDGGYAVADHHTIRTDLGTMDDLDDLTTTLRSHGISLVVDLVVNHVAAEHEWAQRARAGQQKYRDYFHVLKTQNEVDAWEKDLPEVFPDFARGNFTWNDDCQGWVWTTFNEFQWDLNWANPDVFCEFLDLMCELANRGVEVFRLDAIAFIWKKLGTGCQNLPQVHDITQSLRQAMRIVAPAVAFKAEAVVGPNDLIGYLGRGRHWGKVSDMAYHNSLMVQLWSALAARDVSLMETALSRVPDKPSTTTWATYARCHDDIGWAIDDADARDTGLDPVAHRRFLSDFYSGDFPGSFARGLVFQDNPETGDRRISGSLASLAGLERALEAEDPALIDAAIARIVMLHTAILGYGGVPLIWMGDEVGMLNDDWQRDPDHTDDNRWVHRPVMVWSLVEQAQAEPHSVPGRIWRGVRRAINARRRSPEFHASVETVVLPSPSRKVIMWGRPHPEGRMIELYNVSEQEVWFPMETLRSELDDVVTELLSGFDYDLTPMNLRLAPYECLWLSARPGS</sequence>
<dbReference type="GO" id="GO:0016829">
    <property type="term" value="F:lyase activity"/>
    <property type="evidence" value="ECO:0007669"/>
    <property type="project" value="UniProtKB-KW"/>
</dbReference>
<dbReference type="Proteomes" id="UP000259211">
    <property type="component" value="Unassembled WGS sequence"/>
</dbReference>
<dbReference type="GO" id="GO:0047669">
    <property type="term" value="F:amylosucrase activity"/>
    <property type="evidence" value="ECO:0007669"/>
    <property type="project" value="InterPro"/>
</dbReference>
<dbReference type="Pfam" id="PF00128">
    <property type="entry name" value="Alpha-amylase"/>
    <property type="match status" value="1"/>
</dbReference>
<dbReference type="Gene3D" id="1.10.1740.10">
    <property type="match status" value="1"/>
</dbReference>
<feature type="domain" description="Glycosyl hydrolase family 13 catalytic" evidence="1">
    <location>
        <begin position="88"/>
        <end position="528"/>
    </location>
</feature>
<dbReference type="InterPro" id="IPR055218">
    <property type="entry name" value="Amylosucrase_C"/>
</dbReference>
<dbReference type="InterPro" id="IPR017853">
    <property type="entry name" value="GH"/>
</dbReference>
<name>A0A3E2D9K2_9ACTN</name>
<gene>
    <name evidence="2" type="ORF">CHT91_11905</name>
</gene>
<dbReference type="InterPro" id="IPR006047">
    <property type="entry name" value="GH13_cat_dom"/>
</dbReference>
<dbReference type="Gene3D" id="3.90.400.10">
    <property type="entry name" value="Oligo-1,6-glucosidase, Domain 2"/>
    <property type="match status" value="1"/>
</dbReference>
<dbReference type="Gene3D" id="3.20.20.80">
    <property type="entry name" value="Glycosidases"/>
    <property type="match status" value="1"/>
</dbReference>
<dbReference type="GO" id="GO:0005975">
    <property type="term" value="P:carbohydrate metabolic process"/>
    <property type="evidence" value="ECO:0007669"/>
    <property type="project" value="InterPro"/>
</dbReference>
<dbReference type="PANTHER" id="PTHR10357">
    <property type="entry name" value="ALPHA-AMYLASE FAMILY MEMBER"/>
    <property type="match status" value="1"/>
</dbReference>
<dbReference type="Pfam" id="PF22582">
    <property type="entry name" value="Amylosucrase_C-like"/>
    <property type="match status" value="1"/>
</dbReference>
<proteinExistence type="predicted"/>
<dbReference type="RefSeq" id="WP_117189793.1">
    <property type="nucleotide sequence ID" value="NZ_NOWI01000014.1"/>
</dbReference>
<dbReference type="CDD" id="cd11324">
    <property type="entry name" value="AmyAc_Amylosucrase"/>
    <property type="match status" value="1"/>
</dbReference>
<dbReference type="SUPFAM" id="SSF51445">
    <property type="entry name" value="(Trans)glycosidases"/>
    <property type="match status" value="1"/>
</dbReference>
<evidence type="ECO:0000313" key="3">
    <source>
        <dbReference type="Proteomes" id="UP000259211"/>
    </source>
</evidence>
<dbReference type="InterPro" id="IPR044077">
    <property type="entry name" value="Amylosucrase"/>
</dbReference>
<accession>A0A3E2D9K2</accession>
<dbReference type="Gene3D" id="2.60.40.1180">
    <property type="entry name" value="Golgi alpha-mannosidase II"/>
    <property type="match status" value="1"/>
</dbReference>
<reference evidence="2 3" key="1">
    <citation type="submission" date="2017-07" db="EMBL/GenBank/DDBJ databases">
        <authorList>
            <person name="Sun Z.S."/>
            <person name="Albrecht U."/>
            <person name="Echele G."/>
            <person name="Lee C.C."/>
        </authorList>
    </citation>
    <scope>NUCLEOTIDE SEQUENCE [LARGE SCALE GENOMIC DNA]</scope>
    <source>
        <strain evidence="2 3">P16-029</strain>
    </source>
</reference>
<dbReference type="InterPro" id="IPR045857">
    <property type="entry name" value="O16G_dom_2"/>
</dbReference>
<comment type="caution">
    <text evidence="2">The sequence shown here is derived from an EMBL/GenBank/DDBJ whole genome shotgun (WGS) entry which is preliminary data.</text>
</comment>
<dbReference type="EMBL" id="NOWI01000014">
    <property type="protein sequence ID" value="RFT42067.1"/>
    <property type="molecule type" value="Genomic_DNA"/>
</dbReference>
<organism evidence="2 3">
    <name type="scientific">Cutibacterium avidum</name>
    <dbReference type="NCBI Taxonomy" id="33010"/>
    <lineage>
        <taxon>Bacteria</taxon>
        <taxon>Bacillati</taxon>
        <taxon>Actinomycetota</taxon>
        <taxon>Actinomycetes</taxon>
        <taxon>Propionibacteriales</taxon>
        <taxon>Propionibacteriaceae</taxon>
        <taxon>Cutibacterium</taxon>
    </lineage>
</organism>
<dbReference type="SMART" id="SM00642">
    <property type="entry name" value="Aamy"/>
    <property type="match status" value="1"/>
</dbReference>